<evidence type="ECO:0000313" key="8">
    <source>
        <dbReference type="Proteomes" id="UP000238479"/>
    </source>
</evidence>
<dbReference type="PROSITE" id="PS51485">
    <property type="entry name" value="PHYTOCYANIN"/>
    <property type="match status" value="1"/>
</dbReference>
<evidence type="ECO:0000256" key="3">
    <source>
        <dbReference type="SAM" id="MobiDB-lite"/>
    </source>
</evidence>
<evidence type="ECO:0000256" key="2">
    <source>
        <dbReference type="ARBA" id="ARBA00023180"/>
    </source>
</evidence>
<dbReference type="PANTHER" id="PTHR33021">
    <property type="entry name" value="BLUE COPPER PROTEIN"/>
    <property type="match status" value="1"/>
</dbReference>
<feature type="region of interest" description="Disordered" evidence="3">
    <location>
        <begin position="144"/>
        <end position="176"/>
    </location>
</feature>
<dbReference type="Proteomes" id="UP000238479">
    <property type="component" value="Chromosome 1"/>
</dbReference>
<dbReference type="OMA" id="REFCIIL"/>
<feature type="signal peptide" evidence="5">
    <location>
        <begin position="1"/>
        <end position="18"/>
    </location>
</feature>
<dbReference type="PANTHER" id="PTHR33021:SF288">
    <property type="entry name" value="OS03G0648500 PROTEIN"/>
    <property type="match status" value="1"/>
</dbReference>
<dbReference type="AlphaFoldDB" id="A0A2P6SBP2"/>
<keyword evidence="4" id="KW-0472">Membrane</keyword>
<evidence type="ECO:0000256" key="1">
    <source>
        <dbReference type="ARBA" id="ARBA00023157"/>
    </source>
</evidence>
<keyword evidence="5" id="KW-0732">Signal</keyword>
<feature type="compositionally biased region" description="Low complexity" evidence="3">
    <location>
        <begin position="158"/>
        <end position="170"/>
    </location>
</feature>
<feature type="domain" description="Phytocyanin" evidence="6">
    <location>
        <begin position="28"/>
        <end position="132"/>
    </location>
</feature>
<dbReference type="InterPro" id="IPR003245">
    <property type="entry name" value="Phytocyanin_dom"/>
</dbReference>
<proteinExistence type="predicted"/>
<dbReference type="GO" id="GO:0009055">
    <property type="term" value="F:electron transfer activity"/>
    <property type="evidence" value="ECO:0007669"/>
    <property type="project" value="InterPro"/>
</dbReference>
<feature type="chain" id="PRO_5015138935" evidence="5">
    <location>
        <begin position="19"/>
        <end position="228"/>
    </location>
</feature>
<dbReference type="STRING" id="74649.A0A2P6SBP2"/>
<dbReference type="InterPro" id="IPR008972">
    <property type="entry name" value="Cupredoxin"/>
</dbReference>
<sequence length="228" mass="23936">MVTLVVVMLGVVIMAVLSYGCAPSGVAYSVGVGDPVCWSIPPRPDYYANWSNSHFFKIGDTLVAVFNFQGGLSNVVQVTKQDYESCTAYKPFKIFNNGPANFTLLEKGVLYFITDVSNYCSLGQKISISVHECACPVNQPPSAPTAPPSVSPLPAAVPPSSVSPNRSQPPAAQVITPAGAPSPLGYNGSSPKTNPPVKSAASMLHKGMMLGVLHGIFGSVAFVLWSSN</sequence>
<keyword evidence="1" id="KW-1015">Disulfide bond</keyword>
<name>A0A2P6SBP2_ROSCH</name>
<feature type="compositionally biased region" description="Pro residues" evidence="3">
    <location>
        <begin position="144"/>
        <end position="157"/>
    </location>
</feature>
<evidence type="ECO:0000259" key="6">
    <source>
        <dbReference type="PROSITE" id="PS51485"/>
    </source>
</evidence>
<keyword evidence="8" id="KW-1185">Reference proteome</keyword>
<keyword evidence="2" id="KW-0325">Glycoprotein</keyword>
<dbReference type="SUPFAM" id="SSF49503">
    <property type="entry name" value="Cupredoxins"/>
    <property type="match status" value="1"/>
</dbReference>
<reference evidence="7 8" key="1">
    <citation type="journal article" date="2018" name="Nat. Genet.">
        <title>The Rosa genome provides new insights in the design of modern roses.</title>
        <authorList>
            <person name="Bendahmane M."/>
        </authorList>
    </citation>
    <scope>NUCLEOTIDE SEQUENCE [LARGE SCALE GENOMIC DNA]</scope>
    <source>
        <strain evidence="8">cv. Old Blush</strain>
    </source>
</reference>
<dbReference type="GO" id="GO:0005886">
    <property type="term" value="C:plasma membrane"/>
    <property type="evidence" value="ECO:0007669"/>
    <property type="project" value="TreeGrafter"/>
</dbReference>
<dbReference type="InterPro" id="IPR039391">
    <property type="entry name" value="Phytocyanin-like"/>
</dbReference>
<dbReference type="Gramene" id="PRQ56101">
    <property type="protein sequence ID" value="PRQ56101"/>
    <property type="gene ID" value="RchiOBHm_Chr1g0332061"/>
</dbReference>
<keyword evidence="4" id="KW-0812">Transmembrane</keyword>
<evidence type="ECO:0000256" key="5">
    <source>
        <dbReference type="SAM" id="SignalP"/>
    </source>
</evidence>
<evidence type="ECO:0000256" key="4">
    <source>
        <dbReference type="SAM" id="Phobius"/>
    </source>
</evidence>
<gene>
    <name evidence="7" type="ORF">RchiOBHm_Chr1g0332061</name>
</gene>
<organism evidence="7 8">
    <name type="scientific">Rosa chinensis</name>
    <name type="common">China rose</name>
    <dbReference type="NCBI Taxonomy" id="74649"/>
    <lineage>
        <taxon>Eukaryota</taxon>
        <taxon>Viridiplantae</taxon>
        <taxon>Streptophyta</taxon>
        <taxon>Embryophyta</taxon>
        <taxon>Tracheophyta</taxon>
        <taxon>Spermatophyta</taxon>
        <taxon>Magnoliopsida</taxon>
        <taxon>eudicotyledons</taxon>
        <taxon>Gunneridae</taxon>
        <taxon>Pentapetalae</taxon>
        <taxon>rosids</taxon>
        <taxon>fabids</taxon>
        <taxon>Rosales</taxon>
        <taxon>Rosaceae</taxon>
        <taxon>Rosoideae</taxon>
        <taxon>Rosoideae incertae sedis</taxon>
        <taxon>Rosa</taxon>
    </lineage>
</organism>
<accession>A0A2P6SBP2</accession>
<dbReference type="FunFam" id="2.60.40.420:FF:000034">
    <property type="entry name" value="Cupredoxin superfamily protein"/>
    <property type="match status" value="1"/>
</dbReference>
<dbReference type="Gene3D" id="2.60.40.420">
    <property type="entry name" value="Cupredoxins - blue copper proteins"/>
    <property type="match status" value="1"/>
</dbReference>
<evidence type="ECO:0000313" key="7">
    <source>
        <dbReference type="EMBL" id="PRQ56101.1"/>
    </source>
</evidence>
<feature type="transmembrane region" description="Helical" evidence="4">
    <location>
        <begin position="207"/>
        <end position="225"/>
    </location>
</feature>
<dbReference type="EMBL" id="PDCK01000039">
    <property type="protein sequence ID" value="PRQ56101.1"/>
    <property type="molecule type" value="Genomic_DNA"/>
</dbReference>
<dbReference type="Pfam" id="PF02298">
    <property type="entry name" value="Cu_bind_like"/>
    <property type="match status" value="1"/>
</dbReference>
<comment type="caution">
    <text evidence="7">The sequence shown here is derived from an EMBL/GenBank/DDBJ whole genome shotgun (WGS) entry which is preliminary data.</text>
</comment>
<keyword evidence="4" id="KW-1133">Transmembrane helix</keyword>
<protein>
    <submittedName>
        <fullName evidence="7">Putative cupredoxin</fullName>
    </submittedName>
</protein>